<dbReference type="InterPro" id="IPR036439">
    <property type="entry name" value="Dockerin_dom_sf"/>
</dbReference>
<dbReference type="InterPro" id="IPR018247">
    <property type="entry name" value="EF_Hand_1_Ca_BS"/>
</dbReference>
<dbReference type="STRING" id="1797259.A2989_04545"/>
<sequence>MPNNRRGLFIVLLLLVGLFLGLTAVRQTQLFKKKAALSITGTLSFPQVTYVNPAPGGNSTVTVGLHTGSQPIVGGDVLVRFDTSRLTLTAITPITAFRNSFLTFLPVTSAGVFDTPRIIACATSGSYNGSAAYCPSGPGVVEFGFAAFNWSTNLTTPAVGFSSTTQVATLTFQAKSTLGPTVIRFIPTSGYTDSSFSSTTNSNLAAVTTTDPITDILATPASTSVVTLNIASTTPTPDPTGAPTSTPIPGSCQTGTATWGIGSPFTIQTGTFSVEFDATPGAASMDGVVGLSNGSATAYTSLATAVRFWTDGTIEARNGGAYVDASTPVTYTAGTRYHFKLDINIGSHTYSAYVTPPGSTQKTLGTNMAFRTEQATVSQLNYWNVYAASGSLSVCNFVLGTGVQFRPGDADRDGDVDLVDLGIWARDYGLSTSPANFNSDSVVNGLDYLIWRTNFLPSPTSTPTPTTTGPTPTRT</sequence>
<comment type="caution">
    <text evidence="1">The sequence shown here is derived from an EMBL/GenBank/DDBJ whole genome shotgun (WGS) entry which is preliminary data.</text>
</comment>
<dbReference type="SUPFAM" id="SSF63446">
    <property type="entry name" value="Type I dockerin domain"/>
    <property type="match status" value="1"/>
</dbReference>
<gene>
    <name evidence="1" type="ORF">A2989_04545</name>
</gene>
<name>A0A1F4ZDB1_9BACT</name>
<dbReference type="Proteomes" id="UP000177080">
    <property type="component" value="Unassembled WGS sequence"/>
</dbReference>
<proteinExistence type="predicted"/>
<reference evidence="1 2" key="1">
    <citation type="journal article" date="2016" name="Nat. Commun.">
        <title>Thousands of microbial genomes shed light on interconnected biogeochemical processes in an aquifer system.</title>
        <authorList>
            <person name="Anantharaman K."/>
            <person name="Brown C.T."/>
            <person name="Hug L.A."/>
            <person name="Sharon I."/>
            <person name="Castelle C.J."/>
            <person name="Probst A.J."/>
            <person name="Thomas B.C."/>
            <person name="Singh A."/>
            <person name="Wilkins M.J."/>
            <person name="Karaoz U."/>
            <person name="Brodie E.L."/>
            <person name="Williams K.H."/>
            <person name="Hubbard S.S."/>
            <person name="Banfield J.F."/>
        </authorList>
    </citation>
    <scope>NUCLEOTIDE SEQUENCE [LARGE SCALE GENOMIC DNA]</scope>
</reference>
<organism evidence="1 2">
    <name type="scientific">Candidatus Amesbacteria bacterium RIFCSPLOWO2_01_FULL_48_25</name>
    <dbReference type="NCBI Taxonomy" id="1797259"/>
    <lineage>
        <taxon>Bacteria</taxon>
        <taxon>Candidatus Amesiibacteriota</taxon>
    </lineage>
</organism>
<protein>
    <recommendedName>
        <fullName evidence="3">Dockerin domain-containing protein</fullName>
    </recommendedName>
</protein>
<dbReference type="EMBL" id="MEXN01000001">
    <property type="protein sequence ID" value="OGD04281.1"/>
    <property type="molecule type" value="Genomic_DNA"/>
</dbReference>
<evidence type="ECO:0008006" key="3">
    <source>
        <dbReference type="Google" id="ProtNLM"/>
    </source>
</evidence>
<feature type="non-terminal residue" evidence="1">
    <location>
        <position position="475"/>
    </location>
</feature>
<dbReference type="Gene3D" id="1.10.1330.10">
    <property type="entry name" value="Dockerin domain"/>
    <property type="match status" value="1"/>
</dbReference>
<dbReference type="AlphaFoldDB" id="A0A1F4ZDB1"/>
<evidence type="ECO:0000313" key="1">
    <source>
        <dbReference type="EMBL" id="OGD04281.1"/>
    </source>
</evidence>
<dbReference type="GO" id="GO:0000272">
    <property type="term" value="P:polysaccharide catabolic process"/>
    <property type="evidence" value="ECO:0007669"/>
    <property type="project" value="InterPro"/>
</dbReference>
<dbReference type="Gene3D" id="2.60.40.680">
    <property type="match status" value="1"/>
</dbReference>
<accession>A0A1F4ZDB1</accession>
<evidence type="ECO:0000313" key="2">
    <source>
        <dbReference type="Proteomes" id="UP000177080"/>
    </source>
</evidence>
<dbReference type="PROSITE" id="PS00018">
    <property type="entry name" value="EF_HAND_1"/>
    <property type="match status" value="1"/>
</dbReference>